<reference evidence="2 3" key="1">
    <citation type="journal article" date="2023" name="G3 (Bethesda)">
        <title>A chromosome-length genome assembly and annotation of blackberry (Rubus argutus, cv. 'Hillquist').</title>
        <authorList>
            <person name="Bruna T."/>
            <person name="Aryal R."/>
            <person name="Dudchenko O."/>
            <person name="Sargent D.J."/>
            <person name="Mead D."/>
            <person name="Buti M."/>
            <person name="Cavallini A."/>
            <person name="Hytonen T."/>
            <person name="Andres J."/>
            <person name="Pham M."/>
            <person name="Weisz D."/>
            <person name="Mascagni F."/>
            <person name="Usai G."/>
            <person name="Natali L."/>
            <person name="Bassil N."/>
            <person name="Fernandez G.E."/>
            <person name="Lomsadze A."/>
            <person name="Armour M."/>
            <person name="Olukolu B."/>
            <person name="Poorten T."/>
            <person name="Britton C."/>
            <person name="Davik J."/>
            <person name="Ashrafi H."/>
            <person name="Aiden E.L."/>
            <person name="Borodovsky M."/>
            <person name="Worthington M."/>
        </authorList>
    </citation>
    <scope>NUCLEOTIDE SEQUENCE [LARGE SCALE GENOMIC DNA]</scope>
    <source>
        <strain evidence="2">PI 553951</strain>
    </source>
</reference>
<proteinExistence type="predicted"/>
<gene>
    <name evidence="2" type="ORF">M0R45_026501</name>
</gene>
<comment type="caution">
    <text evidence="2">The sequence shown here is derived from an EMBL/GenBank/DDBJ whole genome shotgun (WGS) entry which is preliminary data.</text>
</comment>
<feature type="compositionally biased region" description="Basic and acidic residues" evidence="1">
    <location>
        <begin position="134"/>
        <end position="183"/>
    </location>
</feature>
<name>A0AAW1X027_RUBAR</name>
<evidence type="ECO:0000313" key="3">
    <source>
        <dbReference type="Proteomes" id="UP001457282"/>
    </source>
</evidence>
<dbReference type="Proteomes" id="UP001457282">
    <property type="component" value="Unassembled WGS sequence"/>
</dbReference>
<accession>A0AAW1X027</accession>
<organism evidence="2 3">
    <name type="scientific">Rubus argutus</name>
    <name type="common">Southern blackberry</name>
    <dbReference type="NCBI Taxonomy" id="59490"/>
    <lineage>
        <taxon>Eukaryota</taxon>
        <taxon>Viridiplantae</taxon>
        <taxon>Streptophyta</taxon>
        <taxon>Embryophyta</taxon>
        <taxon>Tracheophyta</taxon>
        <taxon>Spermatophyta</taxon>
        <taxon>Magnoliopsida</taxon>
        <taxon>eudicotyledons</taxon>
        <taxon>Gunneridae</taxon>
        <taxon>Pentapetalae</taxon>
        <taxon>rosids</taxon>
        <taxon>fabids</taxon>
        <taxon>Rosales</taxon>
        <taxon>Rosaceae</taxon>
        <taxon>Rosoideae</taxon>
        <taxon>Rosoideae incertae sedis</taxon>
        <taxon>Rubus</taxon>
    </lineage>
</organism>
<dbReference type="AlphaFoldDB" id="A0AAW1X027"/>
<sequence length="183" mass="20603">MIFTTITKQLLPVSSPSQLSKPQNPNLRTITTPCRHHLLCSVSLPPRPPLAPPIKYTGVSSFSVHRRPPARAYHFTAIKISPLCRRFSLCQAEPTPDAPPCSCRLSADVLLMLPASPSTPPLPRFRSHHPVAGIDRKKKERREMTGLAAAEKKERDKAKKRRDEREDQTEMKKEGKDGKKEKK</sequence>
<dbReference type="EMBL" id="JBEDUW010000005">
    <property type="protein sequence ID" value="KAK9929399.1"/>
    <property type="molecule type" value="Genomic_DNA"/>
</dbReference>
<keyword evidence="3" id="KW-1185">Reference proteome</keyword>
<feature type="region of interest" description="Disordered" evidence="1">
    <location>
        <begin position="117"/>
        <end position="183"/>
    </location>
</feature>
<evidence type="ECO:0000256" key="1">
    <source>
        <dbReference type="SAM" id="MobiDB-lite"/>
    </source>
</evidence>
<protein>
    <submittedName>
        <fullName evidence="2">Uncharacterized protein</fullName>
    </submittedName>
</protein>
<evidence type="ECO:0000313" key="2">
    <source>
        <dbReference type="EMBL" id="KAK9929399.1"/>
    </source>
</evidence>